<accession>A0A382D9U7</accession>
<reference evidence="1" key="1">
    <citation type="submission" date="2018-05" db="EMBL/GenBank/DDBJ databases">
        <authorList>
            <person name="Lanie J.A."/>
            <person name="Ng W.-L."/>
            <person name="Kazmierczak K.M."/>
            <person name="Andrzejewski T.M."/>
            <person name="Davidsen T.M."/>
            <person name="Wayne K.J."/>
            <person name="Tettelin H."/>
            <person name="Glass J.I."/>
            <person name="Rusch D."/>
            <person name="Podicherti R."/>
            <person name="Tsui H.-C.T."/>
            <person name="Winkler M.E."/>
        </authorList>
    </citation>
    <scope>NUCLEOTIDE SEQUENCE</scope>
</reference>
<evidence type="ECO:0000313" key="1">
    <source>
        <dbReference type="EMBL" id="SVB35045.1"/>
    </source>
</evidence>
<name>A0A382D9U7_9ZZZZ</name>
<gene>
    <name evidence="1" type="ORF">METZ01_LOCUS187899</name>
</gene>
<protein>
    <submittedName>
        <fullName evidence="1">Uncharacterized protein</fullName>
    </submittedName>
</protein>
<sequence length="31" mass="3755">MEYLNKFEIHLLDGLQKMITQEVKRSKESVF</sequence>
<dbReference type="EMBL" id="UINC01038271">
    <property type="protein sequence ID" value="SVB35045.1"/>
    <property type="molecule type" value="Genomic_DNA"/>
</dbReference>
<dbReference type="AlphaFoldDB" id="A0A382D9U7"/>
<organism evidence="1">
    <name type="scientific">marine metagenome</name>
    <dbReference type="NCBI Taxonomy" id="408172"/>
    <lineage>
        <taxon>unclassified sequences</taxon>
        <taxon>metagenomes</taxon>
        <taxon>ecological metagenomes</taxon>
    </lineage>
</organism>
<proteinExistence type="predicted"/>